<accession>A0ABD3XKB1</accession>
<keyword evidence="4" id="KW-1185">Reference proteome</keyword>
<dbReference type="PANTHER" id="PTHR36981">
    <property type="entry name" value="ZGC:195170"/>
    <property type="match status" value="1"/>
</dbReference>
<evidence type="ECO:0000313" key="4">
    <source>
        <dbReference type="Proteomes" id="UP001634394"/>
    </source>
</evidence>
<gene>
    <name evidence="3" type="ORF">ACJMK2_026618</name>
</gene>
<dbReference type="Pfam" id="PF20478">
    <property type="entry name" value="P2RX7_C"/>
    <property type="match status" value="1"/>
</dbReference>
<dbReference type="EMBL" id="JBJQND010000002">
    <property type="protein sequence ID" value="KAL3886637.1"/>
    <property type="molecule type" value="Genomic_DNA"/>
</dbReference>
<dbReference type="InterPro" id="IPR046815">
    <property type="entry name" value="P2RX7_C"/>
</dbReference>
<evidence type="ECO:0000313" key="3">
    <source>
        <dbReference type="EMBL" id="KAL3886637.1"/>
    </source>
</evidence>
<feature type="compositionally biased region" description="Gly residues" evidence="1">
    <location>
        <begin position="38"/>
        <end position="54"/>
    </location>
</feature>
<dbReference type="PANTHER" id="PTHR36981:SF3">
    <property type="entry name" value="UBIQUITIN-LIKE PROTEASE FAMILY PROFILE DOMAIN-CONTAINING PROTEIN"/>
    <property type="match status" value="1"/>
</dbReference>
<comment type="caution">
    <text evidence="3">The sequence shown here is derived from an EMBL/GenBank/DDBJ whole genome shotgun (WGS) entry which is preliminary data.</text>
</comment>
<feature type="domain" description="P2X purinoreceptor 7 intracellular" evidence="2">
    <location>
        <begin position="130"/>
        <end position="240"/>
    </location>
</feature>
<sequence length="246" mass="27926">MKAESYDGSTHFSRCSSGNESDSEGYRQKGTKKRGCGRARGAGGRARGAGGRARGAGCRARSAERRVRGASSRAKGTQYGPALPTRAETRLGHLTDEGRKDSLCKIVEAHPQFVFDIHMTSNEEQQGGYHPASGDTTLDWCRCTHCREIPSDEEKMYCNQLPMNCLSRLQDFDLVVLDEVVLGVAQQYRQDVFTLDQDEDYNRGKRYTAYRQFILWYHGYLGVWKIRDKYPEHFGRYTSFLAGRRR</sequence>
<dbReference type="AlphaFoldDB" id="A0ABD3XKB1"/>
<feature type="compositionally biased region" description="Polar residues" evidence="1">
    <location>
        <begin position="7"/>
        <end position="20"/>
    </location>
</feature>
<organism evidence="3 4">
    <name type="scientific">Sinanodonta woodiana</name>
    <name type="common">Chinese pond mussel</name>
    <name type="synonym">Anodonta woodiana</name>
    <dbReference type="NCBI Taxonomy" id="1069815"/>
    <lineage>
        <taxon>Eukaryota</taxon>
        <taxon>Metazoa</taxon>
        <taxon>Spiralia</taxon>
        <taxon>Lophotrochozoa</taxon>
        <taxon>Mollusca</taxon>
        <taxon>Bivalvia</taxon>
        <taxon>Autobranchia</taxon>
        <taxon>Heteroconchia</taxon>
        <taxon>Palaeoheterodonta</taxon>
        <taxon>Unionida</taxon>
        <taxon>Unionoidea</taxon>
        <taxon>Unionidae</taxon>
        <taxon>Unioninae</taxon>
        <taxon>Sinanodonta</taxon>
    </lineage>
</organism>
<evidence type="ECO:0000256" key="1">
    <source>
        <dbReference type="SAM" id="MobiDB-lite"/>
    </source>
</evidence>
<proteinExistence type="predicted"/>
<dbReference type="Proteomes" id="UP001634394">
    <property type="component" value="Unassembled WGS sequence"/>
</dbReference>
<name>A0ABD3XKB1_SINWO</name>
<evidence type="ECO:0000259" key="2">
    <source>
        <dbReference type="Pfam" id="PF20478"/>
    </source>
</evidence>
<protein>
    <recommendedName>
        <fullName evidence="2">P2X purinoreceptor 7 intracellular domain-containing protein</fullName>
    </recommendedName>
</protein>
<reference evidence="3 4" key="1">
    <citation type="submission" date="2024-11" db="EMBL/GenBank/DDBJ databases">
        <title>Chromosome-level genome assembly of the freshwater bivalve Anodonta woodiana.</title>
        <authorList>
            <person name="Chen X."/>
        </authorList>
    </citation>
    <scope>NUCLEOTIDE SEQUENCE [LARGE SCALE GENOMIC DNA]</scope>
    <source>
        <strain evidence="3">MN2024</strain>
        <tissue evidence="3">Gills</tissue>
    </source>
</reference>
<feature type="region of interest" description="Disordered" evidence="1">
    <location>
        <begin position="1"/>
        <end position="91"/>
    </location>
</feature>